<evidence type="ECO:0000313" key="1">
    <source>
        <dbReference type="EMBL" id="PWA97597.1"/>
    </source>
</evidence>
<dbReference type="PANTHER" id="PTHR48221">
    <property type="entry name" value="ACYL-COA SYNTHETASE FAMILY PROTEIN"/>
    <property type="match status" value="1"/>
</dbReference>
<dbReference type="STRING" id="35608.A0A2U1QHZ6"/>
<name>A0A2U1QHZ6_ARTAN</name>
<dbReference type="Proteomes" id="UP000245207">
    <property type="component" value="Unassembled WGS sequence"/>
</dbReference>
<evidence type="ECO:0000313" key="2">
    <source>
        <dbReference type="Proteomes" id="UP000245207"/>
    </source>
</evidence>
<proteinExistence type="predicted"/>
<comment type="caution">
    <text evidence="1">The sequence shown here is derived from an EMBL/GenBank/DDBJ whole genome shotgun (WGS) entry which is preliminary data.</text>
</comment>
<dbReference type="OrthoDB" id="1917939at2759"/>
<accession>A0A2U1QHZ6</accession>
<reference evidence="1 2" key="1">
    <citation type="journal article" date="2018" name="Mol. Plant">
        <title>The genome of Artemisia annua provides insight into the evolution of Asteraceae family and artemisinin biosynthesis.</title>
        <authorList>
            <person name="Shen Q."/>
            <person name="Zhang L."/>
            <person name="Liao Z."/>
            <person name="Wang S."/>
            <person name="Yan T."/>
            <person name="Shi P."/>
            <person name="Liu M."/>
            <person name="Fu X."/>
            <person name="Pan Q."/>
            <person name="Wang Y."/>
            <person name="Lv Z."/>
            <person name="Lu X."/>
            <person name="Zhang F."/>
            <person name="Jiang W."/>
            <person name="Ma Y."/>
            <person name="Chen M."/>
            <person name="Hao X."/>
            <person name="Li L."/>
            <person name="Tang Y."/>
            <person name="Lv G."/>
            <person name="Zhou Y."/>
            <person name="Sun X."/>
            <person name="Brodelius P.E."/>
            <person name="Rose J.K.C."/>
            <person name="Tang K."/>
        </authorList>
    </citation>
    <scope>NUCLEOTIDE SEQUENCE [LARGE SCALE GENOMIC DNA]</scope>
    <source>
        <strain evidence="2">cv. Huhao1</strain>
        <tissue evidence="1">Leaf</tissue>
    </source>
</reference>
<keyword evidence="2" id="KW-1185">Reference proteome</keyword>
<dbReference type="EMBL" id="PKPP01000112">
    <property type="protein sequence ID" value="PWA97597.1"/>
    <property type="molecule type" value="Genomic_DNA"/>
</dbReference>
<sequence>MSVLSALTECNVKRDGESEVLRVGVEMSADECVRVMETCADDILGKLNEGTRKCELVYNVVRVAAMVSKVRCTMQVAPVDVKTTDGRSRAMKKLVDYVPKGIEYVNEKLPLRLLLWYLDPQTLVNDVSQSDGLYEKMEWRPIIVCLAFSPVMFIEARAVLHRWFLLTGLASVLELQVELVSMMLDLLSRPMRWGLSAEIGSKLPFSYAYFLFKHQLFRILAGPLSCDRFLELVHKIKNSVSNTKKKLNHAASPTSMVDHKSSWSMAMNFPGWFYFAALLLLGNNLNDSYICRVDEDNQPQLASCSAAAAWYIAWILDPVDESVSCLLADSYICRVDEDNQPHSSSSEHRKTAGDYSIKLKKPKPNDKVDVCQVIRLWLEEFQSVKTINIQNNVMFRRITLGLLIGCSCSLSEDGYELFLHYVATGTIYRSTESQHTGSKNRRWNNKKQENHITRIDKCSRKEALAGACIIFQLTDIAERMSDSISETQEIAVDFICKIKLKVVKYLLKCVKRLLEFEFDQKSDLLVKDLHKRMLRWRRQGKDVFHGYKDLDDAIDVIASKLSHSSL</sequence>
<protein>
    <submittedName>
        <fullName evidence="1">Uncharacterized protein</fullName>
    </submittedName>
</protein>
<organism evidence="1 2">
    <name type="scientific">Artemisia annua</name>
    <name type="common">Sweet wormwood</name>
    <dbReference type="NCBI Taxonomy" id="35608"/>
    <lineage>
        <taxon>Eukaryota</taxon>
        <taxon>Viridiplantae</taxon>
        <taxon>Streptophyta</taxon>
        <taxon>Embryophyta</taxon>
        <taxon>Tracheophyta</taxon>
        <taxon>Spermatophyta</taxon>
        <taxon>Magnoliopsida</taxon>
        <taxon>eudicotyledons</taxon>
        <taxon>Gunneridae</taxon>
        <taxon>Pentapetalae</taxon>
        <taxon>asterids</taxon>
        <taxon>campanulids</taxon>
        <taxon>Asterales</taxon>
        <taxon>Asteraceae</taxon>
        <taxon>Asteroideae</taxon>
        <taxon>Anthemideae</taxon>
        <taxon>Artemisiinae</taxon>
        <taxon>Artemisia</taxon>
    </lineage>
</organism>
<gene>
    <name evidence="1" type="ORF">CTI12_AA027520</name>
</gene>
<dbReference type="AlphaFoldDB" id="A0A2U1QHZ6"/>
<dbReference type="PANTHER" id="PTHR48221:SF2">
    <property type="entry name" value="ACYL-COA SYNTHETASE FAMILY PROTEIN"/>
    <property type="match status" value="1"/>
</dbReference>